<dbReference type="SUPFAM" id="SSF49265">
    <property type="entry name" value="Fibronectin type III"/>
    <property type="match status" value="1"/>
</dbReference>
<dbReference type="OrthoDB" id="789771at2"/>
<dbReference type="EMBL" id="QQBA01000010">
    <property type="protein sequence ID" value="RDI52428.1"/>
    <property type="molecule type" value="Genomic_DNA"/>
</dbReference>
<comment type="caution">
    <text evidence="3">The sequence shown here is derived from an EMBL/GenBank/DDBJ whole genome shotgun (WGS) entry which is preliminary data.</text>
</comment>
<dbReference type="EMBL" id="VLKX01000010">
    <property type="protein sequence ID" value="TWI46176.1"/>
    <property type="molecule type" value="Genomic_DNA"/>
</dbReference>
<evidence type="ECO:0000313" key="2">
    <source>
        <dbReference type="EMBL" id="RDI52428.1"/>
    </source>
</evidence>
<reference evidence="2 4" key="2">
    <citation type="submission" date="2018-07" db="EMBL/GenBank/DDBJ databases">
        <title>Genomic Encyclopedia of Type Strains, Phase IV (KMG-IV): sequencing the most valuable type-strain genomes for metagenomic binning, comparative biology and taxonomic classification.</title>
        <authorList>
            <person name="Goeker M."/>
        </authorList>
    </citation>
    <scope>NUCLEOTIDE SEQUENCE [LARGE SCALE GENOMIC DNA]</scope>
    <source>
        <strain evidence="2 4">DSM 19728</strain>
    </source>
</reference>
<proteinExistence type="predicted"/>
<dbReference type="PROSITE" id="PS50853">
    <property type="entry name" value="FN3"/>
    <property type="match status" value="1"/>
</dbReference>
<dbReference type="PROSITE" id="PS51257">
    <property type="entry name" value="PROKAR_LIPOPROTEIN"/>
    <property type="match status" value="1"/>
</dbReference>
<reference evidence="3 5" key="1">
    <citation type="journal article" date="2015" name="Stand. Genomic Sci.">
        <title>Genomic Encyclopedia of Bacterial and Archaeal Type Strains, Phase III: the genomes of soil and plant-associated and newly described type strains.</title>
        <authorList>
            <person name="Whitman W.B."/>
            <person name="Woyke T."/>
            <person name="Klenk H.P."/>
            <person name="Zhou Y."/>
            <person name="Lilburn T.G."/>
            <person name="Beck B.J."/>
            <person name="De Vos P."/>
            <person name="Vandamme P."/>
            <person name="Eisen J.A."/>
            <person name="Garrity G."/>
            <person name="Hugenholtz P."/>
            <person name="Kyrpides N.C."/>
        </authorList>
    </citation>
    <scope>NUCLEOTIDE SEQUENCE [LARGE SCALE GENOMIC DNA]</scope>
    <source>
        <strain evidence="3 5">CGMCC 1.5380</strain>
    </source>
</reference>
<organism evidence="3 5">
    <name type="scientific">Flavobacterium glaciei</name>
    <dbReference type="NCBI Taxonomy" id="386300"/>
    <lineage>
        <taxon>Bacteria</taxon>
        <taxon>Pseudomonadati</taxon>
        <taxon>Bacteroidota</taxon>
        <taxon>Flavobacteriia</taxon>
        <taxon>Flavobacteriales</taxon>
        <taxon>Flavobacteriaceae</taxon>
        <taxon>Flavobacterium</taxon>
    </lineage>
</organism>
<dbReference type="Proteomes" id="UP000321392">
    <property type="component" value="Unassembled WGS sequence"/>
</dbReference>
<dbReference type="Pfam" id="PF25788">
    <property type="entry name" value="Ig_Rha78A_N"/>
    <property type="match status" value="1"/>
</dbReference>
<gene>
    <name evidence="2" type="ORF">DFR66_1105</name>
    <name evidence="3" type="ORF">IQ02_02006</name>
</gene>
<dbReference type="InterPro" id="IPR036116">
    <property type="entry name" value="FN3_sf"/>
</dbReference>
<evidence type="ECO:0000313" key="5">
    <source>
        <dbReference type="Proteomes" id="UP000321392"/>
    </source>
</evidence>
<protein>
    <submittedName>
        <fullName evidence="3">SusE-like outer membrane protein</fullName>
    </submittedName>
</protein>
<keyword evidence="4" id="KW-1185">Reference proteome</keyword>
<dbReference type="Proteomes" id="UP000254518">
    <property type="component" value="Unassembled WGS sequence"/>
</dbReference>
<dbReference type="InterPro" id="IPR013783">
    <property type="entry name" value="Ig-like_fold"/>
</dbReference>
<dbReference type="RefSeq" id="WP_114754639.1">
    <property type="nucleotide sequence ID" value="NZ_QQBA01000010.1"/>
</dbReference>
<dbReference type="Gene3D" id="2.60.40.10">
    <property type="entry name" value="Immunoglobulins"/>
    <property type="match status" value="2"/>
</dbReference>
<evidence type="ECO:0000259" key="1">
    <source>
        <dbReference type="PROSITE" id="PS50853"/>
    </source>
</evidence>
<reference evidence="3" key="3">
    <citation type="submission" date="2019-07" db="EMBL/GenBank/DDBJ databases">
        <authorList>
            <person name="Whitman W."/>
            <person name="Huntemann M."/>
            <person name="Clum A."/>
            <person name="Pillay M."/>
            <person name="Palaniappan K."/>
            <person name="Varghese N."/>
            <person name="Mikhailova N."/>
            <person name="Stamatis D."/>
            <person name="Reddy T."/>
            <person name="Daum C."/>
            <person name="Shapiro N."/>
            <person name="Ivanova N."/>
            <person name="Kyrpides N."/>
            <person name="Woyke T."/>
        </authorList>
    </citation>
    <scope>NUCLEOTIDE SEQUENCE</scope>
    <source>
        <strain evidence="3">CGMCC 1.5380</strain>
    </source>
</reference>
<dbReference type="InterPro" id="IPR003961">
    <property type="entry name" value="FN3_dom"/>
</dbReference>
<accession>A0A562PQ36</accession>
<name>A0A562PQ36_9FLAO</name>
<evidence type="ECO:0000313" key="3">
    <source>
        <dbReference type="EMBL" id="TWI46176.1"/>
    </source>
</evidence>
<evidence type="ECO:0000313" key="4">
    <source>
        <dbReference type="Proteomes" id="UP000254518"/>
    </source>
</evidence>
<dbReference type="AlphaFoldDB" id="A0A562PQ36"/>
<sequence length="228" mass="25005">MKKNVYLAIISVLIISCDNGDAPPETANVAPTIPTLASPVNNKLCINNSVSFEWNASTDANNDAVVYQIQIAKDKDFANIVMSGGSSATYQNFTLEKATAYYWRVKSIDSKGLSSNYSSIFSFYTSGVGVINYLPFLPDLVAPELNALVNPTALQLRWTASDVDVKDKLVYDVYFGTTNPPVNKIGDDLTNSTLDVVITGAKEYFWKVVVKDDKGGTTIGQTWRFRTN</sequence>
<feature type="domain" description="Fibronectin type-III" evidence="1">
    <location>
        <begin position="30"/>
        <end position="128"/>
    </location>
</feature>